<feature type="compositionally biased region" description="Basic residues" evidence="3">
    <location>
        <begin position="467"/>
        <end position="485"/>
    </location>
</feature>
<feature type="region of interest" description="Disordered" evidence="3">
    <location>
        <begin position="1"/>
        <end position="20"/>
    </location>
</feature>
<dbReference type="VEuPathDB" id="ToxoDB:TGP89_269650"/>
<dbReference type="InterPro" id="IPR025609">
    <property type="entry name" value="Lsm14-like_N"/>
</dbReference>
<evidence type="ECO:0000256" key="1">
    <source>
        <dbReference type="PROSITE-ProRule" id="PRU00846"/>
    </source>
</evidence>
<dbReference type="GO" id="GO:0000932">
    <property type="term" value="C:P-body"/>
    <property type="evidence" value="ECO:0007669"/>
    <property type="project" value="TreeGrafter"/>
</dbReference>
<dbReference type="InterPro" id="IPR025768">
    <property type="entry name" value="TFG_box"/>
</dbReference>
<evidence type="ECO:0000313" key="9">
    <source>
        <dbReference type="Proteomes" id="UP000028828"/>
    </source>
</evidence>
<dbReference type="PANTHER" id="PTHR13586:SF0">
    <property type="entry name" value="TRAILER HITCH, ISOFORM H"/>
    <property type="match status" value="1"/>
</dbReference>
<dbReference type="OrthoDB" id="21539at2759"/>
<feature type="short sequence motif" description="TFG box" evidence="2">
    <location>
        <begin position="433"/>
        <end position="453"/>
    </location>
</feature>
<dbReference type="Pfam" id="PF09532">
    <property type="entry name" value="FDF"/>
    <property type="match status" value="1"/>
</dbReference>
<proteinExistence type="predicted"/>
<organism evidence="8 9">
    <name type="scientific">Toxoplasma gondii p89</name>
    <dbReference type="NCBI Taxonomy" id="943119"/>
    <lineage>
        <taxon>Eukaryota</taxon>
        <taxon>Sar</taxon>
        <taxon>Alveolata</taxon>
        <taxon>Apicomplexa</taxon>
        <taxon>Conoidasida</taxon>
        <taxon>Coccidia</taxon>
        <taxon>Eucoccidiorida</taxon>
        <taxon>Eimeriorina</taxon>
        <taxon>Sarcocystidae</taxon>
        <taxon>Toxoplasma</taxon>
    </lineage>
</organism>
<dbReference type="GO" id="GO:0033962">
    <property type="term" value="P:P-body assembly"/>
    <property type="evidence" value="ECO:0007669"/>
    <property type="project" value="TreeGrafter"/>
</dbReference>
<accession>A0A086L6S1</accession>
<dbReference type="PROSITE" id="PS51536">
    <property type="entry name" value="TFG"/>
    <property type="match status" value="1"/>
</dbReference>
<evidence type="ECO:0000256" key="2">
    <source>
        <dbReference type="PROSITE-ProRule" id="PRU00869"/>
    </source>
</evidence>
<feature type="domain" description="FFD box profile" evidence="5">
    <location>
        <begin position="409"/>
        <end position="425"/>
    </location>
</feature>
<dbReference type="PANTHER" id="PTHR13586">
    <property type="entry name" value="SCD6 PROTEIN-RELATED"/>
    <property type="match status" value="1"/>
</dbReference>
<comment type="caution">
    <text evidence="8">The sequence shown here is derived from an EMBL/GenBank/DDBJ whole genome shotgun (WGS) entry which is preliminary data.</text>
</comment>
<dbReference type="InterPro" id="IPR025762">
    <property type="entry name" value="DFDF"/>
</dbReference>
<dbReference type="InterPro" id="IPR047575">
    <property type="entry name" value="Sm"/>
</dbReference>
<dbReference type="EMBL" id="AEYI02000030">
    <property type="protein sequence ID" value="KFG52339.1"/>
    <property type="molecule type" value="Genomic_DNA"/>
</dbReference>
<feature type="domain" description="TFG box profile" evidence="6">
    <location>
        <begin position="433"/>
        <end position="453"/>
    </location>
</feature>
<feature type="region of interest" description="Disordered" evidence="3">
    <location>
        <begin position="378"/>
        <end position="416"/>
    </location>
</feature>
<dbReference type="SMART" id="SM01199">
    <property type="entry name" value="FDF"/>
    <property type="match status" value="1"/>
</dbReference>
<evidence type="ECO:0000256" key="3">
    <source>
        <dbReference type="SAM" id="MobiDB-lite"/>
    </source>
</evidence>
<evidence type="ECO:0000259" key="6">
    <source>
        <dbReference type="PROSITE" id="PS51536"/>
    </source>
</evidence>
<dbReference type="Pfam" id="PF12701">
    <property type="entry name" value="LSM14"/>
    <property type="match status" value="1"/>
</dbReference>
<dbReference type="InterPro" id="IPR010920">
    <property type="entry name" value="LSM_dom_sf"/>
</dbReference>
<dbReference type="GO" id="GO:0003729">
    <property type="term" value="F:mRNA binding"/>
    <property type="evidence" value="ECO:0007669"/>
    <property type="project" value="TreeGrafter"/>
</dbReference>
<dbReference type="InterPro" id="IPR025761">
    <property type="entry name" value="FFD_box"/>
</dbReference>
<feature type="domain" description="Sm" evidence="7">
    <location>
        <begin position="22"/>
        <end position="104"/>
    </location>
</feature>
<gene>
    <name evidence="8" type="ORF">TGP89_269650</name>
</gene>
<dbReference type="PROSITE" id="PS51512">
    <property type="entry name" value="DFDF"/>
    <property type="match status" value="1"/>
</dbReference>
<dbReference type="Proteomes" id="UP000028828">
    <property type="component" value="Unassembled WGS sequence"/>
</dbReference>
<dbReference type="SUPFAM" id="SSF50182">
    <property type="entry name" value="Sm-like ribonucleoproteins"/>
    <property type="match status" value="1"/>
</dbReference>
<feature type="domain" description="DFDF" evidence="4">
    <location>
        <begin position="357"/>
        <end position="393"/>
    </location>
</feature>
<name>A0A086L6S1_TOXGO</name>
<reference evidence="8 9" key="1">
    <citation type="submission" date="2014-03" db="EMBL/GenBank/DDBJ databases">
        <authorList>
            <person name="Sibley D."/>
            <person name="Venepally P."/>
            <person name="Karamycheva S."/>
            <person name="Hadjithomas M."/>
            <person name="Khan A."/>
            <person name="Brunk B."/>
            <person name="Roos D."/>
            <person name="Caler E."/>
            <person name="Lorenzi H."/>
        </authorList>
    </citation>
    <scope>NUCLEOTIDE SEQUENCE [LARGE SCALE GENOMIC DNA]</scope>
    <source>
        <strain evidence="9">p89</strain>
    </source>
</reference>
<dbReference type="AlphaFoldDB" id="A0A086L6S1"/>
<evidence type="ECO:0000313" key="8">
    <source>
        <dbReference type="EMBL" id="KFG52339.1"/>
    </source>
</evidence>
<feature type="compositionally biased region" description="Basic and acidic residues" evidence="3">
    <location>
        <begin position="388"/>
        <end position="416"/>
    </location>
</feature>
<feature type="short sequence motif" description="FFD box" evidence="1">
    <location>
        <begin position="409"/>
        <end position="425"/>
    </location>
</feature>
<protein>
    <submittedName>
        <fullName evidence="8">FFD and TFG box motifs protein</fullName>
    </submittedName>
</protein>
<feature type="compositionally biased region" description="Basic and acidic residues" evidence="3">
    <location>
        <begin position="428"/>
        <end position="445"/>
    </location>
</feature>
<dbReference type="CDD" id="cd01736">
    <property type="entry name" value="LSm14_N"/>
    <property type="match status" value="1"/>
</dbReference>
<dbReference type="GO" id="GO:0034063">
    <property type="term" value="P:stress granule assembly"/>
    <property type="evidence" value="ECO:0007669"/>
    <property type="project" value="TreeGrafter"/>
</dbReference>
<evidence type="ECO:0000259" key="7">
    <source>
        <dbReference type="PROSITE" id="PS52002"/>
    </source>
</evidence>
<feature type="region of interest" description="Disordered" evidence="3">
    <location>
        <begin position="428"/>
        <end position="492"/>
    </location>
</feature>
<dbReference type="Gene3D" id="2.30.30.100">
    <property type="match status" value="1"/>
</dbReference>
<evidence type="ECO:0000259" key="4">
    <source>
        <dbReference type="PROSITE" id="PS51512"/>
    </source>
</evidence>
<feature type="compositionally biased region" description="Low complexity" evidence="3">
    <location>
        <begin position="1"/>
        <end position="19"/>
    </location>
</feature>
<sequence length="492" mass="51441">MAAAPLGSATAAGSDAAGTPDVGPGAELPYLGSRISLISNTEIRYEGILDSINAEQATVALRMVRSLGTEGRRHPDDIPPSPQVYDYIVFKGSDIKDLTVCSEPDPSLVSHLSAFPPDPAIVSMSGPSGNGHGFTSPAPALSDPLYMDSSSGALGSARRHEGVSSPSLMGATPHGLLPLNAPSSLPNAGILGVPGGLPSPFAGNASPLLSAEPHPAPLVGPDAGFPVYPAGGTGCAGEVEASFLGNASAQPSSPPSQHAGRGPGLQYALNEEDILHARDEGLVPFSGSNYGRGRGAGGYNRGPKNAQHRGYYSAGGPGRGGYYGMRKNGYYGAPGGPEQGRRGYHQRNPIGELKSHPNEQLKSETAQDFDFEKMNKQFAKPTSLPPTERTDEKGRGVECGEELGGEKKKPYDKNESFFDSISCEALDKQQGREERFDRQKQRELDVSTFGSQAAHYRPLQGWGGPGRGRRGGRGGRRGRGGRGRGGRGGDEM</sequence>
<dbReference type="PROSITE" id="PS51513">
    <property type="entry name" value="FFD"/>
    <property type="match status" value="1"/>
</dbReference>
<dbReference type="InterPro" id="IPR019050">
    <property type="entry name" value="FDF_dom"/>
</dbReference>
<dbReference type="PROSITE" id="PS52002">
    <property type="entry name" value="SM"/>
    <property type="match status" value="1"/>
</dbReference>
<dbReference type="SMART" id="SM01271">
    <property type="entry name" value="LSM14"/>
    <property type="match status" value="1"/>
</dbReference>
<evidence type="ECO:0000259" key="5">
    <source>
        <dbReference type="PROSITE" id="PS51513"/>
    </source>
</evidence>